<evidence type="ECO:0000313" key="2">
    <source>
        <dbReference type="EMBL" id="KAG8466604.1"/>
    </source>
</evidence>
<keyword evidence="3" id="KW-1185">Reference proteome</keyword>
<sequence length="369" mass="39888">MISAFLLRYEPTLYLAPALIVLAATELYFWHLHGVLCLLLVVAAGVAHTSVARPKRPAEELRGVPVIVRHMGKNLAHADDQIDGVIALLDATRSAAPDRAEALAQVVRERGVHAVCEALVQHPSTSSFVVPAYQLLHRLLLSPEHKGEIINAFNVDSLMGSITTPLRVWLGAHRRVSKEEPPDVTLLAKGFGVLAQLVDAHVAMQDGALELRVPELVVQSLALLARFAAAHDQLAPVGLRCLFHCCFQHAQAKRQFAVDADGLRVLLRTLSLQPRSREVQLHGLGLLYDCLSHTDGADMHGLRIDAVDAGVLTILADARANFPGVQTIVDSATQMEAVLGKLANAVGERAPPDGASAARRRPRIVEDDD</sequence>
<proteinExistence type="predicted"/>
<organism evidence="2 3">
    <name type="scientific">Diacronema lutheri</name>
    <name type="common">Unicellular marine alga</name>
    <name type="synonym">Monochrysis lutheri</name>
    <dbReference type="NCBI Taxonomy" id="2081491"/>
    <lineage>
        <taxon>Eukaryota</taxon>
        <taxon>Haptista</taxon>
        <taxon>Haptophyta</taxon>
        <taxon>Pavlovophyceae</taxon>
        <taxon>Pavlovales</taxon>
        <taxon>Pavlovaceae</taxon>
        <taxon>Diacronema</taxon>
    </lineage>
</organism>
<dbReference type="AlphaFoldDB" id="A0A8J5XN30"/>
<gene>
    <name evidence="2" type="ORF">KFE25_007983</name>
</gene>
<accession>A0A8J5XN30</accession>
<dbReference type="InterPro" id="IPR016024">
    <property type="entry name" value="ARM-type_fold"/>
</dbReference>
<name>A0A8J5XN30_DIALT</name>
<evidence type="ECO:0000313" key="3">
    <source>
        <dbReference type="Proteomes" id="UP000751190"/>
    </source>
</evidence>
<dbReference type="SUPFAM" id="SSF48371">
    <property type="entry name" value="ARM repeat"/>
    <property type="match status" value="1"/>
</dbReference>
<dbReference type="InterPro" id="IPR011989">
    <property type="entry name" value="ARM-like"/>
</dbReference>
<evidence type="ECO:0000256" key="1">
    <source>
        <dbReference type="SAM" id="MobiDB-lite"/>
    </source>
</evidence>
<dbReference type="Gene3D" id="1.25.10.10">
    <property type="entry name" value="Leucine-rich Repeat Variant"/>
    <property type="match status" value="1"/>
</dbReference>
<dbReference type="OrthoDB" id="10636289at2759"/>
<reference evidence="2" key="1">
    <citation type="submission" date="2021-05" db="EMBL/GenBank/DDBJ databases">
        <title>The genome of the haptophyte Pavlova lutheri (Diacronema luteri, Pavlovales) - a model for lipid biosynthesis in eukaryotic algae.</title>
        <authorList>
            <person name="Hulatt C.J."/>
            <person name="Posewitz M.C."/>
        </authorList>
    </citation>
    <scope>NUCLEOTIDE SEQUENCE</scope>
    <source>
        <strain evidence="2">NIVA-4/92</strain>
    </source>
</reference>
<comment type="caution">
    <text evidence="2">The sequence shown here is derived from an EMBL/GenBank/DDBJ whole genome shotgun (WGS) entry which is preliminary data.</text>
</comment>
<feature type="region of interest" description="Disordered" evidence="1">
    <location>
        <begin position="348"/>
        <end position="369"/>
    </location>
</feature>
<protein>
    <submittedName>
        <fullName evidence="2">Uncharacterized protein</fullName>
    </submittedName>
</protein>
<dbReference type="EMBL" id="JAGTXO010000007">
    <property type="protein sequence ID" value="KAG8466604.1"/>
    <property type="molecule type" value="Genomic_DNA"/>
</dbReference>
<dbReference type="Proteomes" id="UP000751190">
    <property type="component" value="Unassembled WGS sequence"/>
</dbReference>